<keyword evidence="2" id="KW-1185">Reference proteome</keyword>
<dbReference type="eggNOG" id="COG1517">
    <property type="taxonomic scope" value="Bacteria"/>
</dbReference>
<organism evidence="1 2">
    <name type="scientific">Herpetosiphon aurantiacus (strain ATCC 23779 / DSM 785 / 114-95)</name>
    <dbReference type="NCBI Taxonomy" id="316274"/>
    <lineage>
        <taxon>Bacteria</taxon>
        <taxon>Bacillati</taxon>
        <taxon>Chloroflexota</taxon>
        <taxon>Chloroflexia</taxon>
        <taxon>Herpetosiphonales</taxon>
        <taxon>Herpetosiphonaceae</taxon>
        <taxon>Herpetosiphon</taxon>
    </lineage>
</organism>
<dbReference type="SUPFAM" id="SSF160980">
    <property type="entry name" value="SSO1389-like"/>
    <property type="match status" value="1"/>
</dbReference>
<dbReference type="KEGG" id="hau:Haur_1922"/>
<reference evidence="1 2" key="1">
    <citation type="journal article" date="2011" name="Stand. Genomic Sci.">
        <title>Complete genome sequence of the filamentous gliding predatory bacterium Herpetosiphon aurantiacus type strain (114-95(T)).</title>
        <authorList>
            <person name="Kiss H."/>
            <person name="Nett M."/>
            <person name="Domin N."/>
            <person name="Martin K."/>
            <person name="Maresca J.A."/>
            <person name="Copeland A."/>
            <person name="Lapidus A."/>
            <person name="Lucas S."/>
            <person name="Berry K.W."/>
            <person name="Glavina Del Rio T."/>
            <person name="Dalin E."/>
            <person name="Tice H."/>
            <person name="Pitluck S."/>
            <person name="Richardson P."/>
            <person name="Bruce D."/>
            <person name="Goodwin L."/>
            <person name="Han C."/>
            <person name="Detter J.C."/>
            <person name="Schmutz J."/>
            <person name="Brettin T."/>
            <person name="Land M."/>
            <person name="Hauser L."/>
            <person name="Kyrpides N.C."/>
            <person name="Ivanova N."/>
            <person name="Goker M."/>
            <person name="Woyke T."/>
            <person name="Klenk H.P."/>
            <person name="Bryant D.A."/>
        </authorList>
    </citation>
    <scope>NUCLEOTIDE SEQUENCE [LARGE SCALE GENOMIC DNA]</scope>
    <source>
        <strain evidence="2">ATCC 23779 / DSM 785 / 114-95</strain>
    </source>
</reference>
<dbReference type="InParanoid" id="A9AUN8"/>
<evidence type="ECO:0000313" key="2">
    <source>
        <dbReference type="Proteomes" id="UP000000787"/>
    </source>
</evidence>
<dbReference type="AlphaFoldDB" id="A9AUN8"/>
<dbReference type="EMBL" id="CP000875">
    <property type="protein sequence ID" value="ABX04565.1"/>
    <property type="molecule type" value="Genomic_DNA"/>
</dbReference>
<accession>A9AUN8</accession>
<protein>
    <submittedName>
        <fullName evidence="1">CRISPR-associated protein, TM1812 family</fullName>
    </submittedName>
</protein>
<dbReference type="HOGENOM" id="CLU_025124_1_0_0"/>
<dbReference type="Proteomes" id="UP000000787">
    <property type="component" value="Chromosome"/>
</dbReference>
<dbReference type="BioCyc" id="HAUR316274:GHYA-1951-MONOMER"/>
<sequence>MMSVKLITFLGNVRKTEQNPKGYQLTKYQFHDVEEPYETCFVADAIARKFAVDEVRVFVTKEAMANHLEDLQQALQDTNIPVYPVKIETPDDSDRYIWDIFNKITDEEIIKKHDSIVFDVTLSFRSIPILAFLSNIYLQKIRETELKAIVYGEFIPGTSPTYMRDLSVFARILDWTTAVSTFQQTGRVENLAALAKNLGGEPVEQFAKQLEAFSQELLAARPVGTTWAASKLPALLEQVKNDSRPESTPLGLLLDSIAETYQQFDLNRGPLATLDATYEEAKVKDIQFLKIQLDMIKWYIKKGLPIQATTLAREWLVSLADYYQDTAVNSFSYKERDKLSRYINNFIPPSNTPKIPDIQPSSRLKQHAQGIADVWDSIRNIRNDIAHCGYDRPKAKEAAKLQAHLDSLEEMLDQLLP</sequence>
<evidence type="ECO:0000313" key="1">
    <source>
        <dbReference type="EMBL" id="ABX04565.1"/>
    </source>
</evidence>
<dbReference type="CDD" id="cd09732">
    <property type="entry name" value="Csx1_III-U"/>
    <property type="match status" value="1"/>
</dbReference>
<proteinExistence type="predicted"/>
<dbReference type="STRING" id="316274.Haur_1922"/>
<name>A9AUN8_HERA2</name>
<gene>
    <name evidence="1" type="ordered locus">Haur_1922</name>
</gene>